<evidence type="ECO:0000313" key="2">
    <source>
        <dbReference type="EMBL" id="UUP14593.1"/>
    </source>
</evidence>
<name>A0ABY5MD38_9ACTN</name>
<keyword evidence="1" id="KW-1133">Transmembrane helix</keyword>
<keyword evidence="1" id="KW-0812">Transmembrane</keyword>
<sequence length="392" mass="41811">MTTSWTTRGELLTERAARLSELERERYGWRRDVKPGAAMLVAMALSMYVTLAREDDPSTRTTAIWWGITAVAVAALLLVLWQRVRTSRAMDRERLAWAGADRTRDARGLPPGEIPDELLTIFDARDRPDLEEVSSRVGLTTLGRIRDTRLLWPAFRAIPAWCFSVVLLAAGLTSDDAGDGLPLAVVGAIVLVATSTTVWMTWVEAFRRQQDHNGTGYDRQLYAARAEALGGPTAVDPGPVPLAARIAVGVLALAITAALVLRVATASALALLVVLAIFALAALLIAPPLLRRRALHVVPQTTDGGTVLDPPRRRVAVDLVDDAIVIRAVAGDVAPATIPVSDVLTVVDVRLGYPFAPPAVGIVTEQENIVLAGSGVKDLPALAAIAAVAHPA</sequence>
<dbReference type="RefSeq" id="WP_232398425.1">
    <property type="nucleotide sequence ID" value="NZ_CP102173.1"/>
</dbReference>
<feature type="transmembrane region" description="Helical" evidence="1">
    <location>
        <begin position="63"/>
        <end position="81"/>
    </location>
</feature>
<feature type="transmembrane region" description="Helical" evidence="1">
    <location>
        <begin position="180"/>
        <end position="202"/>
    </location>
</feature>
<evidence type="ECO:0000256" key="1">
    <source>
        <dbReference type="SAM" id="Phobius"/>
    </source>
</evidence>
<feature type="transmembrane region" description="Helical" evidence="1">
    <location>
        <begin position="154"/>
        <end position="174"/>
    </location>
</feature>
<protein>
    <submittedName>
        <fullName evidence="2">Uncharacterized protein</fullName>
    </submittedName>
</protein>
<accession>A0ABY5MD38</accession>
<gene>
    <name evidence="2" type="ORF">NQV15_04580</name>
</gene>
<reference evidence="2 3" key="1">
    <citation type="submission" date="2022-08" db="EMBL/GenBank/DDBJ databases">
        <title>novel species in genus Aeromicrobium.</title>
        <authorList>
            <person name="Ye L."/>
        </authorList>
    </citation>
    <scope>NUCLEOTIDE SEQUENCE [LARGE SCALE GENOMIC DNA]</scope>
    <source>
        <strain evidence="3">zg-Y1379</strain>
    </source>
</reference>
<dbReference type="EMBL" id="CP102173">
    <property type="protein sequence ID" value="UUP14593.1"/>
    <property type="molecule type" value="Genomic_DNA"/>
</dbReference>
<evidence type="ECO:0000313" key="3">
    <source>
        <dbReference type="Proteomes" id="UP001316184"/>
    </source>
</evidence>
<organism evidence="2 3">
    <name type="scientific">Aeromicrobium wangtongii</name>
    <dbReference type="NCBI Taxonomy" id="2969247"/>
    <lineage>
        <taxon>Bacteria</taxon>
        <taxon>Bacillati</taxon>
        <taxon>Actinomycetota</taxon>
        <taxon>Actinomycetes</taxon>
        <taxon>Propionibacteriales</taxon>
        <taxon>Nocardioidaceae</taxon>
        <taxon>Aeromicrobium</taxon>
    </lineage>
</organism>
<proteinExistence type="predicted"/>
<dbReference type="Proteomes" id="UP001316184">
    <property type="component" value="Chromosome"/>
</dbReference>
<keyword evidence="1" id="KW-0472">Membrane</keyword>
<keyword evidence="3" id="KW-1185">Reference proteome</keyword>
<feature type="transmembrane region" description="Helical" evidence="1">
    <location>
        <begin position="267"/>
        <end position="286"/>
    </location>
</feature>
<feature type="transmembrane region" description="Helical" evidence="1">
    <location>
        <begin position="33"/>
        <end position="51"/>
    </location>
</feature>
<feature type="transmembrane region" description="Helical" evidence="1">
    <location>
        <begin position="242"/>
        <end position="261"/>
    </location>
</feature>